<dbReference type="Gene3D" id="3.70.10.10">
    <property type="match status" value="1"/>
</dbReference>
<organism evidence="5">
    <name type="scientific">viral metagenome</name>
    <dbReference type="NCBI Taxonomy" id="1070528"/>
    <lineage>
        <taxon>unclassified sequences</taxon>
        <taxon>metagenomes</taxon>
        <taxon>organismal metagenomes</taxon>
    </lineage>
</organism>
<dbReference type="GO" id="GO:0006272">
    <property type="term" value="P:leading strand elongation"/>
    <property type="evidence" value="ECO:0007669"/>
    <property type="project" value="TreeGrafter"/>
</dbReference>
<dbReference type="SUPFAM" id="SSF55979">
    <property type="entry name" value="DNA clamp"/>
    <property type="match status" value="2"/>
</dbReference>
<proteinExistence type="inferred from homology"/>
<dbReference type="PANTHER" id="PTHR11352:SF0">
    <property type="entry name" value="PROLIFERATING CELL NUCLEAR ANTIGEN"/>
    <property type="match status" value="1"/>
</dbReference>
<dbReference type="InterPro" id="IPR022649">
    <property type="entry name" value="Pr_cel_nuc_antig_C"/>
</dbReference>
<evidence type="ECO:0000313" key="5">
    <source>
        <dbReference type="EMBL" id="QHU23212.1"/>
    </source>
</evidence>
<dbReference type="GO" id="GO:0019985">
    <property type="term" value="P:translesion synthesis"/>
    <property type="evidence" value="ECO:0007669"/>
    <property type="project" value="TreeGrafter"/>
</dbReference>
<comment type="similarity">
    <text evidence="1">Belongs to the PCNA family.</text>
</comment>
<reference evidence="5" key="1">
    <citation type="journal article" date="2020" name="Nature">
        <title>Giant virus diversity and host interactions through global metagenomics.</title>
        <authorList>
            <person name="Schulz F."/>
            <person name="Roux S."/>
            <person name="Paez-Espino D."/>
            <person name="Jungbluth S."/>
            <person name="Walsh D.A."/>
            <person name="Denef V.J."/>
            <person name="McMahon K.D."/>
            <person name="Konstantinidis K.T."/>
            <person name="Eloe-Fadrosh E.A."/>
            <person name="Kyrpides N.C."/>
            <person name="Woyke T."/>
        </authorList>
    </citation>
    <scope>NUCLEOTIDE SEQUENCE</scope>
    <source>
        <strain evidence="5">GVMAG-S-ERX555907-94</strain>
    </source>
</reference>
<dbReference type="Pfam" id="PF00705">
    <property type="entry name" value="PCNA_N"/>
    <property type="match status" value="1"/>
</dbReference>
<dbReference type="GO" id="GO:0006275">
    <property type="term" value="P:regulation of DNA replication"/>
    <property type="evidence" value="ECO:0007669"/>
    <property type="project" value="InterPro"/>
</dbReference>
<dbReference type="EMBL" id="MN741026">
    <property type="protein sequence ID" value="QHU23212.1"/>
    <property type="molecule type" value="Genomic_DNA"/>
</dbReference>
<dbReference type="GO" id="GO:0030337">
    <property type="term" value="F:DNA polymerase processivity factor activity"/>
    <property type="evidence" value="ECO:0007669"/>
    <property type="project" value="InterPro"/>
</dbReference>
<evidence type="ECO:0000256" key="2">
    <source>
        <dbReference type="ARBA" id="ARBA00023125"/>
    </source>
</evidence>
<evidence type="ECO:0000259" key="3">
    <source>
        <dbReference type="Pfam" id="PF00705"/>
    </source>
</evidence>
<evidence type="ECO:0008006" key="6">
    <source>
        <dbReference type="Google" id="ProtNLM"/>
    </source>
</evidence>
<feature type="domain" description="Proliferating cell nuclear antigen PCNA C-terminal" evidence="4">
    <location>
        <begin position="139"/>
        <end position="262"/>
    </location>
</feature>
<feature type="domain" description="Proliferating cell nuclear antigen PCNA N-terminal" evidence="3">
    <location>
        <begin position="12"/>
        <end position="133"/>
    </location>
</feature>
<dbReference type="NCBIfam" id="TIGR00590">
    <property type="entry name" value="pcna"/>
    <property type="match status" value="1"/>
</dbReference>
<dbReference type="GO" id="GO:0006298">
    <property type="term" value="P:mismatch repair"/>
    <property type="evidence" value="ECO:0007669"/>
    <property type="project" value="TreeGrafter"/>
</dbReference>
<dbReference type="InterPro" id="IPR046938">
    <property type="entry name" value="DNA_clamp_sf"/>
</dbReference>
<dbReference type="AlphaFoldDB" id="A0A6C0KZ00"/>
<dbReference type="InterPro" id="IPR022648">
    <property type="entry name" value="Pr_cel_nuc_antig_N"/>
</dbReference>
<dbReference type="HAMAP" id="MF_00317">
    <property type="entry name" value="DNApol_clamp_arch"/>
    <property type="match status" value="1"/>
</dbReference>
<dbReference type="GO" id="GO:0003677">
    <property type="term" value="F:DNA binding"/>
    <property type="evidence" value="ECO:0007669"/>
    <property type="project" value="UniProtKB-KW"/>
</dbReference>
<sequence length="266" mass="30177">MTLNDQKENYILNLKTEQAGAFRILIEALKEILTEANFIFDESGVKLMAMDSTHTILIHMKLEGINFEYYHCPEKVVVGVNMLNFFKLIKTMGNSETLTLFVEKNNENKLGILINNNEKNSQTTYKLNLLDIDDKPFNIPPAEFETELSLPSGDFQKIIRDMVNIGENIEIKSVGEQLILNCSGDFASQETILGETNNGLKFNQTSPKELPIQGMFSLKYLILFTKCTNLCNQINLYIKNDYPLIIRYSVASLGDIKLCLAPNTEN</sequence>
<dbReference type="InterPro" id="IPR000730">
    <property type="entry name" value="Pr_cel_nuc_antig"/>
</dbReference>
<dbReference type="Pfam" id="PF02747">
    <property type="entry name" value="PCNA_C"/>
    <property type="match status" value="1"/>
</dbReference>
<accession>A0A6C0KZ00</accession>
<dbReference type="GO" id="GO:0043626">
    <property type="term" value="C:PCNA complex"/>
    <property type="evidence" value="ECO:0007669"/>
    <property type="project" value="TreeGrafter"/>
</dbReference>
<dbReference type="PRINTS" id="PR00339">
    <property type="entry name" value="PCNACYCLIN"/>
</dbReference>
<protein>
    <recommendedName>
        <fullName evidence="6">Proliferating cell nuclear antigen PCNA N-terminal domain-containing protein</fullName>
    </recommendedName>
</protein>
<evidence type="ECO:0000256" key="1">
    <source>
        <dbReference type="ARBA" id="ARBA00010462"/>
    </source>
</evidence>
<name>A0A6C0KZ00_9ZZZZ</name>
<keyword evidence="2" id="KW-0238">DNA-binding</keyword>
<dbReference type="PANTHER" id="PTHR11352">
    <property type="entry name" value="PROLIFERATING CELL NUCLEAR ANTIGEN"/>
    <property type="match status" value="1"/>
</dbReference>
<evidence type="ECO:0000259" key="4">
    <source>
        <dbReference type="Pfam" id="PF02747"/>
    </source>
</evidence>
<dbReference type="CDD" id="cd00577">
    <property type="entry name" value="PCNA"/>
    <property type="match status" value="1"/>
</dbReference>